<reference evidence="10" key="1">
    <citation type="submission" date="2019-09" db="EMBL/GenBank/DDBJ databases">
        <title>Draft genome information of white flower Hibiscus syriacus.</title>
        <authorList>
            <person name="Kim Y.-M."/>
        </authorList>
    </citation>
    <scope>NUCLEOTIDE SEQUENCE [LARGE SCALE GENOMIC DNA]</scope>
    <source>
        <strain evidence="10">YM2019G1</strain>
    </source>
</reference>
<feature type="repeat" description="WD" evidence="7">
    <location>
        <begin position="159"/>
        <end position="201"/>
    </location>
</feature>
<dbReference type="CDD" id="cd01650">
    <property type="entry name" value="RT_nLTR_like"/>
    <property type="match status" value="1"/>
</dbReference>
<keyword evidence="2 7" id="KW-0853">WD repeat</keyword>
<dbReference type="PROSITE" id="PS50082">
    <property type="entry name" value="WD_REPEATS_2"/>
    <property type="match status" value="2"/>
</dbReference>
<dbReference type="GO" id="GO:0003723">
    <property type="term" value="F:RNA binding"/>
    <property type="evidence" value="ECO:0007669"/>
    <property type="project" value="UniProtKB-UniRule"/>
</dbReference>
<dbReference type="Pfam" id="PF00400">
    <property type="entry name" value="WD40"/>
    <property type="match status" value="2"/>
</dbReference>
<dbReference type="Proteomes" id="UP000436088">
    <property type="component" value="Unassembled WGS sequence"/>
</dbReference>
<dbReference type="InterPro" id="IPR036397">
    <property type="entry name" value="RNaseH_sf"/>
</dbReference>
<evidence type="ECO:0000256" key="3">
    <source>
        <dbReference type="ARBA" id="ARBA00022737"/>
    </source>
</evidence>
<organism evidence="10 11">
    <name type="scientific">Hibiscus syriacus</name>
    <name type="common">Rose of Sharon</name>
    <dbReference type="NCBI Taxonomy" id="106335"/>
    <lineage>
        <taxon>Eukaryota</taxon>
        <taxon>Viridiplantae</taxon>
        <taxon>Streptophyta</taxon>
        <taxon>Embryophyta</taxon>
        <taxon>Tracheophyta</taxon>
        <taxon>Spermatophyta</taxon>
        <taxon>Magnoliopsida</taxon>
        <taxon>eudicotyledons</taxon>
        <taxon>Gunneridae</taxon>
        <taxon>Pentapetalae</taxon>
        <taxon>rosids</taxon>
        <taxon>malvids</taxon>
        <taxon>Malvales</taxon>
        <taxon>Malvaceae</taxon>
        <taxon>Malvoideae</taxon>
        <taxon>Hibiscus</taxon>
    </lineage>
</organism>
<keyword evidence="6" id="KW-0694">RNA-binding</keyword>
<dbReference type="Pfam" id="PF00076">
    <property type="entry name" value="RRM_1"/>
    <property type="match status" value="1"/>
</dbReference>
<accession>A0A6A2ZNH0</accession>
<evidence type="ECO:0000259" key="9">
    <source>
        <dbReference type="PROSITE" id="PS50878"/>
    </source>
</evidence>
<evidence type="ECO:0000256" key="4">
    <source>
        <dbReference type="ARBA" id="ARBA00023015"/>
    </source>
</evidence>
<evidence type="ECO:0000256" key="5">
    <source>
        <dbReference type="ARBA" id="ARBA00023163"/>
    </source>
</evidence>
<dbReference type="Gene3D" id="2.130.10.10">
    <property type="entry name" value="YVTN repeat-like/Quinoprotein amine dehydrogenase"/>
    <property type="match status" value="1"/>
</dbReference>
<dbReference type="InterPro" id="IPR043502">
    <property type="entry name" value="DNA/RNA_pol_sf"/>
</dbReference>
<comment type="similarity">
    <text evidence="1">Belongs to the WD repeat ESC family.</text>
</comment>
<evidence type="ECO:0000313" key="10">
    <source>
        <dbReference type="EMBL" id="KAE8693418.1"/>
    </source>
</evidence>
<dbReference type="InterPro" id="IPR012337">
    <property type="entry name" value="RNaseH-like_sf"/>
</dbReference>
<sequence>MAKTPIGLEPVVGSLTSSKKREYRVTNRLQEGKRPLYAVVFNFIDSRYFNVFATIGGNRVTIYQCLEGDQKDESFYTVSWACSVDGAPFVVAGDINGIIRVIDASNEKIHKSFVGHGDSINEIRTQPLKPSLIVTASKDESIRLWNGHTGICILIFAGAGGHRNEVLSVDFHPSDIYRIASCGMDNTIKIWSMKDVNKLSDVMIARRSSGLMLRNHSCDRYSFKIPNKICTIPLFLASIHSNYVDCNRWHGDFILSKMSYFKCYFKVVVVTGKMSEKGRERYRELVTGRSSSDKEWTVFVDNLSKRVTRRELREIFNIYGRVLRVFIPSFMVKPNYKSSTFAFVQYAMEEGCRRAIQNVNGTLIDGKRVSVGVAKYKKERRRAIDDKSSKWKEVVNVEERAEHDRAGIKGGQNLKANGLRNVWEMHIPSEDSSWVKNSLTGVLKYPLQSDMVKKALAKEGYEVKIVSWGYVRNAYIVIFSSNEDFLKAWSNIREKLFLWFKWLSPLLNEGVPLAYCLVELVGLPFLSWSVPFLEKLARRWGEHVSIMEETKNRDDLSSARLLLRCNKFQAGTRDELLKYSVDGSSDDYSKEDEGVSSEKEEDKWEKLAEEVWSKVDTWLQQGQESGRDYAGLGLRKEVDQLHSAQSDSNGESSSPVSKLIPAGTAKRIMRKARVVNLLIVFMHVCQLGVHPVVGEKERLIRTKDRRQMKADIFSRVLQNIGELDRKGYHCSIDVQKTSNVPLICSNHSESLAAASYTASRTRFNERRKRRTLISEALEMVNISTASSSHFSKLLEEAMATWEVCQMLGRREKSLAVARQVKKFKPAMIFIQESKLDQCHASIIRRIGGNLLKGVMVSPAQGSKGGLIICMGGDFNVYLVPEVKQGRSQNWHAIETLRSFVQEANLMDLPMLGGTFTWCSNRELPTWVRLDRFLICGRFLNSFPRISQCFLPKSISDHNSVLLEDVSHNWAPEPFRFFNFMLEEKRFDDLVEGCVVDEKKKRNRGGIFRLLQNAKKMIRNWHGSSHLGADSISLLEVKINDLEGGMLSTGEWDQLIELKNELWRLLRIEESIWWQNSRNRWIINGDKNTRFFHLSAMKRNSVNTIHSLKIEGVVISEPVKIKNSVYEFFRTAYNTKAALEVEGLEFDFMKISAAQRAYMEEEFTEQEVWNAISSSDSAKAPGPDGFTMGFYKKYCKHLKEHIMEFFSNFFEGKEWVHRVNHAFITLIPKKGNPEIIEDYRPISLVGSLYKILSKVLSKRLISCVKDIISPNQFVFIPGRQLLECACVANEGIDSWRKQGLKGVVFKVDFSRAYDTVEWQIVIRLMKEMGFGDRWCSWITQCISTTSISVLLNGYPTEEFLNDKGLRQGCSLSPILFNVVGELLHKMLTKVVDLGLLQGLAFPLDLPSLLSSWSDLRPTSVIWKFIPGGSLIGDPSLADSISASKELLRPVCWWIPPPVDFFKLNVDGAFSRVGRVAGIGGLLRDWNRVTLISFSENVGPSHPYLAELKAIKRDIDIFVSLEWLLKGRLIIESDCKLVVDWIKDQALVPVFLSNFVKEIVSIVSFRNFIVRWIPRSCNCEAGKLAKEGIG</sequence>
<dbReference type="CDD" id="cd00590">
    <property type="entry name" value="RRM_SF"/>
    <property type="match status" value="1"/>
</dbReference>
<evidence type="ECO:0000256" key="1">
    <source>
        <dbReference type="ARBA" id="ARBA00008075"/>
    </source>
</evidence>
<dbReference type="Gene3D" id="3.60.10.10">
    <property type="entry name" value="Endonuclease/exonuclease/phosphatase"/>
    <property type="match status" value="1"/>
</dbReference>
<dbReference type="InterPro" id="IPR015943">
    <property type="entry name" value="WD40/YVTN_repeat-like_dom_sf"/>
</dbReference>
<dbReference type="SMART" id="SM00360">
    <property type="entry name" value="RRM"/>
    <property type="match status" value="1"/>
</dbReference>
<dbReference type="PROSITE" id="PS50294">
    <property type="entry name" value="WD_REPEATS_REGION"/>
    <property type="match status" value="2"/>
</dbReference>
<dbReference type="InterPro" id="IPR051243">
    <property type="entry name" value="PcG_WD-repeat"/>
</dbReference>
<protein>
    <submittedName>
        <fullName evidence="10">Polycomb group protein FERTILIZATION-INDEPENDENT ENDOSPERM</fullName>
    </submittedName>
</protein>
<dbReference type="InterPro" id="IPR036322">
    <property type="entry name" value="WD40_repeat_dom_sf"/>
</dbReference>
<feature type="domain" description="RRM" evidence="8">
    <location>
        <begin position="296"/>
        <end position="376"/>
    </location>
</feature>
<evidence type="ECO:0000259" key="8">
    <source>
        <dbReference type="PROSITE" id="PS50102"/>
    </source>
</evidence>
<feature type="repeat" description="WD" evidence="7">
    <location>
        <begin position="113"/>
        <end position="146"/>
    </location>
</feature>
<dbReference type="SUPFAM" id="SSF54928">
    <property type="entry name" value="RNA-binding domain, RBD"/>
    <property type="match status" value="1"/>
</dbReference>
<keyword evidence="11" id="KW-1185">Reference proteome</keyword>
<dbReference type="PROSITE" id="PS50102">
    <property type="entry name" value="RRM"/>
    <property type="match status" value="1"/>
</dbReference>
<keyword evidence="3" id="KW-0677">Repeat</keyword>
<evidence type="ECO:0000256" key="7">
    <source>
        <dbReference type="PROSITE-ProRule" id="PRU00221"/>
    </source>
</evidence>
<dbReference type="InterPro" id="IPR012677">
    <property type="entry name" value="Nucleotide-bd_a/b_plait_sf"/>
</dbReference>
<evidence type="ECO:0000256" key="2">
    <source>
        <dbReference type="ARBA" id="ARBA00022574"/>
    </source>
</evidence>
<proteinExistence type="inferred from homology"/>
<dbReference type="InterPro" id="IPR001680">
    <property type="entry name" value="WD40_rpt"/>
</dbReference>
<dbReference type="CDD" id="cd06222">
    <property type="entry name" value="RNase_H_like"/>
    <property type="match status" value="1"/>
</dbReference>
<dbReference type="InterPro" id="IPR002156">
    <property type="entry name" value="RNaseH_domain"/>
</dbReference>
<dbReference type="SUPFAM" id="SSF53098">
    <property type="entry name" value="Ribonuclease H-like"/>
    <property type="match status" value="1"/>
</dbReference>
<keyword evidence="4" id="KW-0805">Transcription regulation</keyword>
<dbReference type="EMBL" id="VEPZ02001119">
    <property type="protein sequence ID" value="KAE8693418.1"/>
    <property type="molecule type" value="Genomic_DNA"/>
</dbReference>
<dbReference type="SUPFAM" id="SSF56672">
    <property type="entry name" value="DNA/RNA polymerases"/>
    <property type="match status" value="1"/>
</dbReference>
<gene>
    <name evidence="10" type="ORF">F3Y22_tig00110812pilonHSYRG00053</name>
</gene>
<dbReference type="SUPFAM" id="SSF56219">
    <property type="entry name" value="DNase I-like"/>
    <property type="match status" value="1"/>
</dbReference>
<dbReference type="InterPro" id="IPR000504">
    <property type="entry name" value="RRM_dom"/>
</dbReference>
<dbReference type="InterPro" id="IPR044730">
    <property type="entry name" value="RNase_H-like_dom_plant"/>
</dbReference>
<dbReference type="InterPro" id="IPR000477">
    <property type="entry name" value="RT_dom"/>
</dbReference>
<dbReference type="PANTHER" id="PTHR10253">
    <property type="entry name" value="POLYCOMB PROTEIN"/>
    <property type="match status" value="1"/>
</dbReference>
<dbReference type="Pfam" id="PF00078">
    <property type="entry name" value="RVT_1"/>
    <property type="match status" value="1"/>
</dbReference>
<name>A0A6A2ZNH0_HIBSY</name>
<keyword evidence="5" id="KW-0804">Transcription</keyword>
<evidence type="ECO:0000313" key="11">
    <source>
        <dbReference type="Proteomes" id="UP000436088"/>
    </source>
</evidence>
<dbReference type="Gene3D" id="3.30.420.10">
    <property type="entry name" value="Ribonuclease H-like superfamily/Ribonuclease H"/>
    <property type="match status" value="1"/>
</dbReference>
<dbReference type="GO" id="GO:0004523">
    <property type="term" value="F:RNA-DNA hybrid ribonuclease activity"/>
    <property type="evidence" value="ECO:0007669"/>
    <property type="project" value="InterPro"/>
</dbReference>
<dbReference type="PROSITE" id="PS50878">
    <property type="entry name" value="RT_POL"/>
    <property type="match status" value="1"/>
</dbReference>
<comment type="caution">
    <text evidence="10">The sequence shown here is derived from an EMBL/GenBank/DDBJ whole genome shotgun (WGS) entry which is preliminary data.</text>
</comment>
<dbReference type="SMART" id="SM00320">
    <property type="entry name" value="WD40"/>
    <property type="match status" value="3"/>
</dbReference>
<dbReference type="InterPro" id="IPR036691">
    <property type="entry name" value="Endo/exonu/phosph_ase_sf"/>
</dbReference>
<dbReference type="InterPro" id="IPR035979">
    <property type="entry name" value="RBD_domain_sf"/>
</dbReference>
<dbReference type="Pfam" id="PF13456">
    <property type="entry name" value="RVT_3"/>
    <property type="match status" value="1"/>
</dbReference>
<evidence type="ECO:0000256" key="6">
    <source>
        <dbReference type="PROSITE-ProRule" id="PRU00176"/>
    </source>
</evidence>
<feature type="domain" description="Reverse transcriptase" evidence="9">
    <location>
        <begin position="1207"/>
        <end position="1464"/>
    </location>
</feature>
<dbReference type="SUPFAM" id="SSF50978">
    <property type="entry name" value="WD40 repeat-like"/>
    <property type="match status" value="1"/>
</dbReference>
<dbReference type="Gene3D" id="3.30.70.330">
    <property type="match status" value="1"/>
</dbReference>